<keyword evidence="3" id="KW-1185">Reference proteome</keyword>
<feature type="non-terminal residue" evidence="2">
    <location>
        <position position="1"/>
    </location>
</feature>
<dbReference type="EMBL" id="WIXE01013167">
    <property type="protein sequence ID" value="KAK5975325.1"/>
    <property type="molecule type" value="Genomic_DNA"/>
</dbReference>
<comment type="caution">
    <text evidence="2">The sequence shown here is derived from an EMBL/GenBank/DDBJ whole genome shotgun (WGS) entry which is preliminary data.</text>
</comment>
<feature type="region of interest" description="Disordered" evidence="1">
    <location>
        <begin position="39"/>
        <end position="153"/>
    </location>
</feature>
<name>A0AAN8FRY5_TRICO</name>
<gene>
    <name evidence="2" type="ORF">GCK32_006641</name>
</gene>
<feature type="compositionally biased region" description="Basic and acidic residues" evidence="1">
    <location>
        <begin position="59"/>
        <end position="71"/>
    </location>
</feature>
<dbReference type="AlphaFoldDB" id="A0AAN8FRY5"/>
<organism evidence="2 3">
    <name type="scientific">Trichostrongylus colubriformis</name>
    <name type="common">Black scour worm</name>
    <dbReference type="NCBI Taxonomy" id="6319"/>
    <lineage>
        <taxon>Eukaryota</taxon>
        <taxon>Metazoa</taxon>
        <taxon>Ecdysozoa</taxon>
        <taxon>Nematoda</taxon>
        <taxon>Chromadorea</taxon>
        <taxon>Rhabditida</taxon>
        <taxon>Rhabditina</taxon>
        <taxon>Rhabditomorpha</taxon>
        <taxon>Strongyloidea</taxon>
        <taxon>Trichostrongylidae</taxon>
        <taxon>Trichostrongylus</taxon>
    </lineage>
</organism>
<proteinExistence type="predicted"/>
<evidence type="ECO:0000313" key="3">
    <source>
        <dbReference type="Proteomes" id="UP001331761"/>
    </source>
</evidence>
<sequence>DGGDFWVEDDAPPNEVFGSSVLMINLRSLTFNTIERTYTINAPGMGSATGRRSWKKPRGGSEDSKKSDKSVKTARTATTPPPPGQKQVPTKSPKRAKSGQSPTENLCWVFPCGGAPPSPEKSGTTLQQRRAADSCSDVPNSLAEQQEPTTKAK</sequence>
<evidence type="ECO:0000256" key="1">
    <source>
        <dbReference type="SAM" id="MobiDB-lite"/>
    </source>
</evidence>
<dbReference type="Proteomes" id="UP001331761">
    <property type="component" value="Unassembled WGS sequence"/>
</dbReference>
<evidence type="ECO:0000313" key="2">
    <source>
        <dbReference type="EMBL" id="KAK5975325.1"/>
    </source>
</evidence>
<feature type="compositionally biased region" description="Polar residues" evidence="1">
    <location>
        <begin position="137"/>
        <end position="153"/>
    </location>
</feature>
<protein>
    <submittedName>
        <fullName evidence="2">Uncharacterized protein</fullName>
    </submittedName>
</protein>
<reference evidence="2 3" key="1">
    <citation type="submission" date="2019-10" db="EMBL/GenBank/DDBJ databases">
        <title>Assembly and Annotation for the nematode Trichostrongylus colubriformis.</title>
        <authorList>
            <person name="Martin J."/>
        </authorList>
    </citation>
    <scope>NUCLEOTIDE SEQUENCE [LARGE SCALE GENOMIC DNA]</scope>
    <source>
        <strain evidence="2">G859</strain>
        <tissue evidence="2">Whole worm</tissue>
    </source>
</reference>
<accession>A0AAN8FRY5</accession>